<dbReference type="EMBL" id="QDDL01000008">
    <property type="protein sequence ID" value="PVZ66412.1"/>
    <property type="molecule type" value="Genomic_DNA"/>
</dbReference>
<feature type="transmembrane region" description="Helical" evidence="9">
    <location>
        <begin position="422"/>
        <end position="442"/>
    </location>
</feature>
<dbReference type="FunFam" id="1.20.1740.10:FF:000004">
    <property type="entry name" value="Sodium:alanine symporter family protein"/>
    <property type="match status" value="1"/>
</dbReference>
<feature type="transmembrane region" description="Helical" evidence="9">
    <location>
        <begin position="238"/>
        <end position="262"/>
    </location>
</feature>
<evidence type="ECO:0000256" key="1">
    <source>
        <dbReference type="ARBA" id="ARBA00004651"/>
    </source>
</evidence>
<organism evidence="10 11">
    <name type="scientific">Pelagibaculum spongiae</name>
    <dbReference type="NCBI Taxonomy" id="2080658"/>
    <lineage>
        <taxon>Bacteria</taxon>
        <taxon>Pseudomonadati</taxon>
        <taxon>Pseudomonadota</taxon>
        <taxon>Gammaproteobacteria</taxon>
        <taxon>Oceanospirillales</taxon>
        <taxon>Pelagibaculum</taxon>
    </lineage>
</organism>
<dbReference type="NCBIfam" id="TIGR00835">
    <property type="entry name" value="agcS"/>
    <property type="match status" value="1"/>
</dbReference>
<evidence type="ECO:0000256" key="4">
    <source>
        <dbReference type="ARBA" id="ARBA00022475"/>
    </source>
</evidence>
<accession>A0A2V1GXZ7</accession>
<comment type="similarity">
    <text evidence="2 9">Belongs to the alanine or glycine:cation symporter (AGCS) (TC 2.A.25) family.</text>
</comment>
<dbReference type="PANTHER" id="PTHR30330:SF1">
    <property type="entry name" value="AMINO-ACID CARRIER PROTEIN ALST"/>
    <property type="match status" value="1"/>
</dbReference>
<protein>
    <submittedName>
        <fullName evidence="10">Sodium:alanine symporter family protein</fullName>
    </submittedName>
</protein>
<dbReference type="OrthoDB" id="9806926at2"/>
<feature type="transmembrane region" description="Helical" evidence="9">
    <location>
        <begin position="73"/>
        <end position="92"/>
    </location>
</feature>
<feature type="transmembrane region" description="Helical" evidence="9">
    <location>
        <begin position="395"/>
        <end position="416"/>
    </location>
</feature>
<dbReference type="Pfam" id="PF01235">
    <property type="entry name" value="Na_Ala_symp"/>
    <property type="match status" value="1"/>
</dbReference>
<dbReference type="Gene3D" id="1.20.1740.10">
    <property type="entry name" value="Amino acid/polyamine transporter I"/>
    <property type="match status" value="1"/>
</dbReference>
<feature type="transmembrane region" description="Helical" evidence="9">
    <location>
        <begin position="356"/>
        <end position="375"/>
    </location>
</feature>
<dbReference type="GO" id="GO:0005283">
    <property type="term" value="F:amino acid:sodium symporter activity"/>
    <property type="evidence" value="ECO:0007669"/>
    <property type="project" value="InterPro"/>
</dbReference>
<evidence type="ECO:0000256" key="6">
    <source>
        <dbReference type="ARBA" id="ARBA00022847"/>
    </source>
</evidence>
<keyword evidence="8 9" id="KW-0472">Membrane</keyword>
<evidence type="ECO:0000256" key="5">
    <source>
        <dbReference type="ARBA" id="ARBA00022692"/>
    </source>
</evidence>
<dbReference type="PRINTS" id="PR00175">
    <property type="entry name" value="NAALASMPORT"/>
</dbReference>
<evidence type="ECO:0000256" key="3">
    <source>
        <dbReference type="ARBA" id="ARBA00022448"/>
    </source>
</evidence>
<feature type="transmembrane region" description="Helical" evidence="9">
    <location>
        <begin position="185"/>
        <end position="205"/>
    </location>
</feature>
<evidence type="ECO:0000256" key="2">
    <source>
        <dbReference type="ARBA" id="ARBA00009261"/>
    </source>
</evidence>
<evidence type="ECO:0000256" key="9">
    <source>
        <dbReference type="RuleBase" id="RU363064"/>
    </source>
</evidence>
<keyword evidence="9" id="KW-0997">Cell inner membrane</keyword>
<feature type="transmembrane region" description="Helical" evidence="9">
    <location>
        <begin position="146"/>
        <end position="165"/>
    </location>
</feature>
<feature type="transmembrane region" description="Helical" evidence="9">
    <location>
        <begin position="212"/>
        <end position="232"/>
    </location>
</feature>
<proteinExistence type="inferred from homology"/>
<evidence type="ECO:0000313" key="11">
    <source>
        <dbReference type="Proteomes" id="UP000244906"/>
    </source>
</evidence>
<comment type="subcellular location">
    <subcellularLocation>
        <location evidence="9">Cell inner membrane</location>
        <topology evidence="9">Multi-pass membrane protein</topology>
    </subcellularLocation>
    <subcellularLocation>
        <location evidence="1">Cell membrane</location>
        <topology evidence="1">Multi-pass membrane protein</topology>
    </subcellularLocation>
</comment>
<keyword evidence="3 9" id="KW-0813">Transport</keyword>
<keyword evidence="11" id="KW-1185">Reference proteome</keyword>
<dbReference type="GO" id="GO:0005886">
    <property type="term" value="C:plasma membrane"/>
    <property type="evidence" value="ECO:0007669"/>
    <property type="project" value="UniProtKB-SubCell"/>
</dbReference>
<dbReference type="InterPro" id="IPR001463">
    <property type="entry name" value="Na/Ala_symport"/>
</dbReference>
<dbReference type="Proteomes" id="UP000244906">
    <property type="component" value="Unassembled WGS sequence"/>
</dbReference>
<evidence type="ECO:0000256" key="8">
    <source>
        <dbReference type="ARBA" id="ARBA00023136"/>
    </source>
</evidence>
<comment type="caution">
    <text evidence="10">The sequence shown here is derived from an EMBL/GenBank/DDBJ whole genome shotgun (WGS) entry which is preliminary data.</text>
</comment>
<feature type="transmembrane region" description="Helical" evidence="9">
    <location>
        <begin position="15"/>
        <end position="34"/>
    </location>
</feature>
<evidence type="ECO:0000313" key="10">
    <source>
        <dbReference type="EMBL" id="PVZ66412.1"/>
    </source>
</evidence>
<dbReference type="AlphaFoldDB" id="A0A2V1GXZ7"/>
<dbReference type="RefSeq" id="WP_116688331.1">
    <property type="nucleotide sequence ID" value="NZ_CAWNYD010000008.1"/>
</dbReference>
<dbReference type="PANTHER" id="PTHR30330">
    <property type="entry name" value="AGSS FAMILY TRANSPORTER, SODIUM-ALANINE"/>
    <property type="match status" value="1"/>
</dbReference>
<feature type="transmembrane region" description="Helical" evidence="9">
    <location>
        <begin position="98"/>
        <end position="121"/>
    </location>
</feature>
<keyword evidence="7 9" id="KW-1133">Transmembrane helix</keyword>
<reference evidence="10 11" key="1">
    <citation type="submission" date="2018-04" db="EMBL/GenBank/DDBJ databases">
        <title>Thalassorhabdus spongiae gen. nov., sp. nov., isolated from a marine sponge in South-West Iceland.</title>
        <authorList>
            <person name="Knobloch S."/>
            <person name="Daussin A."/>
            <person name="Johannsson R."/>
            <person name="Marteinsson V.T."/>
        </authorList>
    </citation>
    <scope>NUCLEOTIDE SEQUENCE [LARGE SCALE GENOMIC DNA]</scope>
    <source>
        <strain evidence="10 11">Hp12</strain>
    </source>
</reference>
<name>A0A2V1GXZ7_9GAMM</name>
<keyword evidence="4" id="KW-1003">Cell membrane</keyword>
<keyword evidence="5 9" id="KW-0812">Transmembrane</keyword>
<keyword evidence="6 9" id="KW-0769">Symport</keyword>
<feature type="transmembrane region" description="Helical" evidence="9">
    <location>
        <begin position="301"/>
        <end position="325"/>
    </location>
</feature>
<evidence type="ECO:0000256" key="7">
    <source>
        <dbReference type="ARBA" id="ARBA00022989"/>
    </source>
</evidence>
<gene>
    <name evidence="10" type="ORF">DC094_17105</name>
</gene>
<sequence length="479" mass="51065">MSEFLSQFVSMGNTIIWGYILIYLLVGVGVYYTFKTKFIQFRRFGHMIELIKTSRNNPDKNNISSFQAFCTGLAARVGTGNLAGVAIAISLGGPGAVFWMWAIALIGMSTGFIESLLAQVYKIKNPDGSFRGGPAYYMEQGLGQRWMGTAFAIFLIIAFGFAFNSVQSNTIAAAVETAWGIDKSVMGMVLVVLAGLNIFGGIRAIGRTAEILVPFMAVAYLGLSLFIVVTHITEMPAVFSLIIKSAFGLQEAAGGVAGYAVAQAMMQGIKRGLFSNEAGMGSAPNAAAAARPTPNHPASQGYIQAFGVFVDTIIICSATAAIVLLSGVLESGSEATGIALTQIALSELVGSWGSDFIAVIVLLFSFTSIIANYAYGESNVAYIFKSKHAITIYRVAVLGMVMMGALAELPAVWNFADLSMGLMAIINLIAILLLSKVAMAVLRDYEKQVSAGKTPEFNPETLPELKGKKISEVWTKKQA</sequence>